<feature type="domain" description="Major facilitator superfamily (MFS) profile" evidence="7">
    <location>
        <begin position="27"/>
        <end position="476"/>
    </location>
</feature>
<protein>
    <recommendedName>
        <fullName evidence="7">Major facilitator superfamily (MFS) profile domain-containing protein</fullName>
    </recommendedName>
</protein>
<dbReference type="InterPro" id="IPR020846">
    <property type="entry name" value="MFS_dom"/>
</dbReference>
<dbReference type="PANTHER" id="PTHR48022:SF11">
    <property type="entry name" value="MONOSACCHARIDE TRANSPORTER (HXT8), PUTATIVE (AFU_ORTHOLOGUE AFUA_2G08120)-RELATED"/>
    <property type="match status" value="1"/>
</dbReference>
<dbReference type="GO" id="GO:0005351">
    <property type="term" value="F:carbohydrate:proton symporter activity"/>
    <property type="evidence" value="ECO:0007669"/>
    <property type="project" value="TreeGrafter"/>
</dbReference>
<dbReference type="PANTHER" id="PTHR48022">
    <property type="entry name" value="PLASTIDIC GLUCOSE TRANSPORTER 4"/>
    <property type="match status" value="1"/>
</dbReference>
<evidence type="ECO:0000259" key="7">
    <source>
        <dbReference type="PROSITE" id="PS50850"/>
    </source>
</evidence>
<dbReference type="RefSeq" id="XP_016634392.1">
    <property type="nucleotide sequence ID" value="XM_016774465.1"/>
</dbReference>
<feature type="transmembrane region" description="Helical" evidence="6">
    <location>
        <begin position="163"/>
        <end position="181"/>
    </location>
</feature>
<proteinExistence type="inferred from homology"/>
<evidence type="ECO:0000256" key="2">
    <source>
        <dbReference type="ARBA" id="ARBA00010992"/>
    </source>
</evidence>
<keyword evidence="5 6" id="KW-0472">Membrane</keyword>
<evidence type="ECO:0000256" key="5">
    <source>
        <dbReference type="ARBA" id="ARBA00023136"/>
    </source>
</evidence>
<dbReference type="Pfam" id="PF00083">
    <property type="entry name" value="Sugar_tr"/>
    <property type="match status" value="1"/>
</dbReference>
<evidence type="ECO:0000256" key="1">
    <source>
        <dbReference type="ARBA" id="ARBA00004141"/>
    </source>
</evidence>
<evidence type="ECO:0000256" key="6">
    <source>
        <dbReference type="SAM" id="Phobius"/>
    </source>
</evidence>
<evidence type="ECO:0000256" key="4">
    <source>
        <dbReference type="ARBA" id="ARBA00022989"/>
    </source>
</evidence>
<dbReference type="InterPro" id="IPR005829">
    <property type="entry name" value="Sugar_transporter_CS"/>
</dbReference>
<dbReference type="SUPFAM" id="SSF103473">
    <property type="entry name" value="MFS general substrate transporter"/>
    <property type="match status" value="1"/>
</dbReference>
<dbReference type="PROSITE" id="PS00216">
    <property type="entry name" value="SUGAR_TRANSPORT_1"/>
    <property type="match status" value="1"/>
</dbReference>
<reference evidence="8 9" key="1">
    <citation type="submission" date="2015-01" db="EMBL/GenBank/DDBJ databases">
        <title>The Genome Sequence of Fonsecaea multimorphosa CBS 102226.</title>
        <authorList>
            <consortium name="The Broad Institute Genomics Platform"/>
            <person name="Cuomo C."/>
            <person name="de Hoog S."/>
            <person name="Gorbushina A."/>
            <person name="Stielow B."/>
            <person name="Teixiera M."/>
            <person name="Abouelleil A."/>
            <person name="Chapman S.B."/>
            <person name="Priest M."/>
            <person name="Young S.K."/>
            <person name="Wortman J."/>
            <person name="Nusbaum C."/>
            <person name="Birren B."/>
        </authorList>
    </citation>
    <scope>NUCLEOTIDE SEQUENCE [LARGE SCALE GENOMIC DNA]</scope>
    <source>
        <strain evidence="8 9">CBS 102226</strain>
    </source>
</reference>
<feature type="transmembrane region" description="Helical" evidence="6">
    <location>
        <begin position="84"/>
        <end position="101"/>
    </location>
</feature>
<dbReference type="Proteomes" id="UP000053411">
    <property type="component" value="Unassembled WGS sequence"/>
</dbReference>
<evidence type="ECO:0000313" key="9">
    <source>
        <dbReference type="Proteomes" id="UP000053411"/>
    </source>
</evidence>
<feature type="transmembrane region" description="Helical" evidence="6">
    <location>
        <begin position="347"/>
        <end position="368"/>
    </location>
</feature>
<feature type="transmembrane region" description="Helical" evidence="6">
    <location>
        <begin position="108"/>
        <end position="124"/>
    </location>
</feature>
<feature type="transmembrane region" description="Helical" evidence="6">
    <location>
        <begin position="20"/>
        <end position="40"/>
    </location>
</feature>
<dbReference type="InterPro" id="IPR050360">
    <property type="entry name" value="MFS_Sugar_Transporters"/>
</dbReference>
<dbReference type="InterPro" id="IPR036259">
    <property type="entry name" value="MFS_trans_sf"/>
</dbReference>
<feature type="transmembrane region" description="Helical" evidence="6">
    <location>
        <begin position="130"/>
        <end position="151"/>
    </location>
</feature>
<gene>
    <name evidence="8" type="ORF">Z520_03955</name>
</gene>
<feature type="transmembrane region" description="Helical" evidence="6">
    <location>
        <begin position="446"/>
        <end position="464"/>
    </location>
</feature>
<dbReference type="PROSITE" id="PS50850">
    <property type="entry name" value="MFS"/>
    <property type="match status" value="1"/>
</dbReference>
<dbReference type="OrthoDB" id="6133115at2759"/>
<dbReference type="InterPro" id="IPR005828">
    <property type="entry name" value="MFS_sugar_transport-like"/>
</dbReference>
<comment type="similarity">
    <text evidence="2">Belongs to the major facilitator superfamily. Sugar transporter (TC 2.A.1.1) family.</text>
</comment>
<accession>A0A0D2KAU4</accession>
<keyword evidence="4 6" id="KW-1133">Transmembrane helix</keyword>
<keyword evidence="3 6" id="KW-0812">Transmembrane</keyword>
<evidence type="ECO:0000313" key="8">
    <source>
        <dbReference type="EMBL" id="KIY00270.1"/>
    </source>
</evidence>
<dbReference type="GeneID" id="27709701"/>
<comment type="subcellular location">
    <subcellularLocation>
        <location evidence="1">Membrane</location>
        <topology evidence="1">Multi-pass membrane protein</topology>
    </subcellularLocation>
</comment>
<feature type="transmembrane region" description="Helical" evidence="6">
    <location>
        <begin position="220"/>
        <end position="241"/>
    </location>
</feature>
<dbReference type="EMBL" id="KN848067">
    <property type="protein sequence ID" value="KIY00270.1"/>
    <property type="molecule type" value="Genomic_DNA"/>
</dbReference>
<feature type="transmembrane region" description="Helical" evidence="6">
    <location>
        <begin position="410"/>
        <end position="434"/>
    </location>
</feature>
<dbReference type="GO" id="GO:0016020">
    <property type="term" value="C:membrane"/>
    <property type="evidence" value="ECO:0007669"/>
    <property type="project" value="UniProtKB-SubCell"/>
</dbReference>
<organism evidence="8 9">
    <name type="scientific">Fonsecaea multimorphosa CBS 102226</name>
    <dbReference type="NCBI Taxonomy" id="1442371"/>
    <lineage>
        <taxon>Eukaryota</taxon>
        <taxon>Fungi</taxon>
        <taxon>Dikarya</taxon>
        <taxon>Ascomycota</taxon>
        <taxon>Pezizomycotina</taxon>
        <taxon>Eurotiomycetes</taxon>
        <taxon>Chaetothyriomycetidae</taxon>
        <taxon>Chaetothyriales</taxon>
        <taxon>Herpotrichiellaceae</taxon>
        <taxon>Fonsecaea</taxon>
    </lineage>
</organism>
<feature type="transmembrane region" description="Helical" evidence="6">
    <location>
        <begin position="375"/>
        <end position="398"/>
    </location>
</feature>
<dbReference type="Gene3D" id="1.20.1250.20">
    <property type="entry name" value="MFS general substrate transporter like domains"/>
    <property type="match status" value="1"/>
</dbReference>
<name>A0A0D2KAU4_9EURO</name>
<feature type="transmembrane region" description="Helical" evidence="6">
    <location>
        <begin position="310"/>
        <end position="327"/>
    </location>
</feature>
<keyword evidence="9" id="KW-1185">Reference proteome</keyword>
<dbReference type="VEuPathDB" id="FungiDB:Z520_03955"/>
<sequence>MAPQSSNAPHQAMAAGEAQFTWRGFWIAFLISLGQLAAGYPSALIGTTLGEPSFLIYMGLYTKGATGSFTPTTKITQLIGAMNGVYQAGAVIGVLGAPYIMDRWGRRAGFVYASTFSILGGAIVTGSNGVAMFITARFFVGLGAWAFVAITPTYTAEVAPPRLRGFFVGLNGVCVTLGYGLGKPLQTFHPQTLASQELTEAPAAYMGMAFYYAPYGEVQWRVPLGLALVFPLAMLVITWFLPESPRWLLLRGRGDEARAVIMDLHSVKGDPDCAFARAEFYQISQQVEIDRTMNPSWLEIFRRPSYRKRAILAMGFAFLGQSTAELVINNYGPLLYSELGYGTEDQLRFQCGWITTIIITNILSALIMDKIGRKPLMLTAIFGCCACLILETVVVAVFTETGTNKVGLAFGVVALYLLIAFNGIGVDSCGYVWYTEIFPNHIRAKGLSVCVATLALTNLLYLQVSATAFQHIGKYN</sequence>
<dbReference type="AlphaFoldDB" id="A0A0D2KAU4"/>
<evidence type="ECO:0000256" key="3">
    <source>
        <dbReference type="ARBA" id="ARBA00022692"/>
    </source>
</evidence>